<protein>
    <recommendedName>
        <fullName evidence="3">Transcriptional regulator, AbiEi antitoxin, Type IV TA system</fullName>
    </recommendedName>
</protein>
<dbReference type="Proteomes" id="UP000268084">
    <property type="component" value="Chromosome"/>
</dbReference>
<accession>A0A3G8ZP94</accession>
<organism evidence="1 2">
    <name type="scientific">Nakamurella antarctica</name>
    <dbReference type="NCBI Taxonomy" id="1902245"/>
    <lineage>
        <taxon>Bacteria</taxon>
        <taxon>Bacillati</taxon>
        <taxon>Actinomycetota</taxon>
        <taxon>Actinomycetes</taxon>
        <taxon>Nakamurellales</taxon>
        <taxon>Nakamurellaceae</taxon>
        <taxon>Nakamurella</taxon>
    </lineage>
</organism>
<sequence length="309" mass="34864">MPDDAVRPMFRQDLLREGTSDQELRGHLRSERWIPVVPGAYLPHGVAAQLSNQERYGVLIASALPKLGERSVLSHQSAAHIHGLPLWGIDMSKVHVTRPKRSGGRQGPTVVSHARLMDSRDWALIGDHMVTSVARTVVDLAAALPMQQGVVIADAALHRKLVTPQQLSECLAEIGRRPGIGRARATVAFANGLSESVGESRSRVLMHKFQMPVPELQMDIFDEDGRFLARSDFGFKSQRTLGESDGFVKYSRYLRPGETPADAVFREKRREDSVRDRSWEMVRWVWPELDHFGVVYDRFRRAFRRGALR</sequence>
<keyword evidence="2" id="KW-1185">Reference proteome</keyword>
<dbReference type="EMBL" id="CP034170">
    <property type="protein sequence ID" value="AZI58605.1"/>
    <property type="molecule type" value="Genomic_DNA"/>
</dbReference>
<dbReference type="AlphaFoldDB" id="A0A3G8ZP94"/>
<proteinExistence type="predicted"/>
<evidence type="ECO:0008006" key="3">
    <source>
        <dbReference type="Google" id="ProtNLM"/>
    </source>
</evidence>
<gene>
    <name evidence="1" type="ORF">EH165_11145</name>
</gene>
<dbReference type="OrthoDB" id="5176673at2"/>
<dbReference type="RefSeq" id="WP_124799514.1">
    <property type="nucleotide sequence ID" value="NZ_CP034170.1"/>
</dbReference>
<evidence type="ECO:0000313" key="2">
    <source>
        <dbReference type="Proteomes" id="UP000268084"/>
    </source>
</evidence>
<dbReference type="KEGG" id="nak:EH165_11145"/>
<name>A0A3G8ZP94_9ACTN</name>
<reference evidence="1 2" key="1">
    <citation type="submission" date="2018-11" db="EMBL/GenBank/DDBJ databases">
        <authorList>
            <person name="Da X."/>
        </authorList>
    </citation>
    <scope>NUCLEOTIDE SEQUENCE [LARGE SCALE GENOMIC DNA]</scope>
    <source>
        <strain evidence="1 2">S14-144</strain>
    </source>
</reference>
<reference evidence="1 2" key="2">
    <citation type="submission" date="2018-12" db="EMBL/GenBank/DDBJ databases">
        <title>Nakamurella antarcticus sp. nov., isolated from Antarctica South Shetland Islands soil.</title>
        <authorList>
            <person name="Peng F."/>
        </authorList>
    </citation>
    <scope>NUCLEOTIDE SEQUENCE [LARGE SCALE GENOMIC DNA]</scope>
    <source>
        <strain evidence="1 2">S14-144</strain>
    </source>
</reference>
<evidence type="ECO:0000313" key="1">
    <source>
        <dbReference type="EMBL" id="AZI58605.1"/>
    </source>
</evidence>